<feature type="domain" description="DUF7916" evidence="1">
    <location>
        <begin position="6"/>
        <end position="308"/>
    </location>
</feature>
<organism evidence="2 3">
    <name type="scientific">Microbispora corallina</name>
    <dbReference type="NCBI Taxonomy" id="83302"/>
    <lineage>
        <taxon>Bacteria</taxon>
        <taxon>Bacillati</taxon>
        <taxon>Actinomycetota</taxon>
        <taxon>Actinomycetes</taxon>
        <taxon>Streptosporangiales</taxon>
        <taxon>Streptosporangiaceae</taxon>
        <taxon>Microbispora</taxon>
    </lineage>
</organism>
<evidence type="ECO:0000313" key="3">
    <source>
        <dbReference type="Proteomes" id="UP000603904"/>
    </source>
</evidence>
<dbReference type="EMBL" id="BOOC01000023">
    <property type="protein sequence ID" value="GIH41597.1"/>
    <property type="molecule type" value="Genomic_DNA"/>
</dbReference>
<dbReference type="Pfam" id="PF25509">
    <property type="entry name" value="DUF7916"/>
    <property type="match status" value="1"/>
</dbReference>
<dbReference type="Proteomes" id="UP000603904">
    <property type="component" value="Unassembled WGS sequence"/>
</dbReference>
<gene>
    <name evidence="2" type="ORF">Mco01_45970</name>
</gene>
<dbReference type="RefSeq" id="WP_204058929.1">
    <property type="nucleotide sequence ID" value="NZ_BAAAGP010000031.1"/>
</dbReference>
<reference evidence="2 3" key="1">
    <citation type="submission" date="2021-01" db="EMBL/GenBank/DDBJ databases">
        <title>Whole genome shotgun sequence of Microbispora corallina NBRC 16416.</title>
        <authorList>
            <person name="Komaki H."/>
            <person name="Tamura T."/>
        </authorList>
    </citation>
    <scope>NUCLEOTIDE SEQUENCE [LARGE SCALE GENOMIC DNA]</scope>
    <source>
        <strain evidence="2 3">NBRC 16416</strain>
    </source>
</reference>
<sequence>MVRRLLDTTARELAGYGRAEMLAAIRGSEGRTVAAEVMAPVMAAVYDVSNPELAAGMGADIVVLNLLDVREPVVFAVDAAPKDVVREVKRLTGRIVAVNLEPVDPEAPRVTDDDFGPGEKAGRLATPENIAALAALGADAVVLTGNPGMGVTNASLTRAVAAARDAAGDDLIVMAGKMHAAGSATEAGAGIVDAAAVEGFVAAGADVVLVPAPGTVPGCHEAQVREWVAAAHAAGALTMTTIGTSQEGADADTIRRLALMAKMTGTDIHHLGDCGYFGITVPENILAYSVAIRGRRHAYRRMAMSLLR</sequence>
<name>A0ABQ4G3F6_9ACTN</name>
<evidence type="ECO:0000313" key="2">
    <source>
        <dbReference type="EMBL" id="GIH41597.1"/>
    </source>
</evidence>
<proteinExistence type="predicted"/>
<dbReference type="InterPro" id="IPR057238">
    <property type="entry name" value="DUF7916"/>
</dbReference>
<keyword evidence="3" id="KW-1185">Reference proteome</keyword>
<evidence type="ECO:0000259" key="1">
    <source>
        <dbReference type="Pfam" id="PF25509"/>
    </source>
</evidence>
<comment type="caution">
    <text evidence="2">The sequence shown here is derived from an EMBL/GenBank/DDBJ whole genome shotgun (WGS) entry which is preliminary data.</text>
</comment>
<protein>
    <recommendedName>
        <fullName evidence="1">DUF7916 domain-containing protein</fullName>
    </recommendedName>
</protein>
<accession>A0ABQ4G3F6</accession>